<dbReference type="InterPro" id="IPR016181">
    <property type="entry name" value="Acyl_CoA_acyltransferase"/>
</dbReference>
<reference evidence="5 6" key="1">
    <citation type="submission" date="2017-09" db="EMBL/GenBank/DDBJ databases">
        <authorList>
            <person name="Ehlers B."/>
            <person name="Leendertz F.H."/>
        </authorList>
    </citation>
    <scope>NUCLEOTIDE SEQUENCE [LARGE SCALE GENOMIC DNA]</scope>
    <source>
        <strain evidence="5 6">CGMCC 1.12662</strain>
    </source>
</reference>
<dbReference type="PANTHER" id="PTHR43877">
    <property type="entry name" value="AMINOALKYLPHOSPHONATE N-ACETYLTRANSFERASE-RELATED-RELATED"/>
    <property type="match status" value="1"/>
</dbReference>
<dbReference type="GO" id="GO:0016747">
    <property type="term" value="F:acyltransferase activity, transferring groups other than amino-acyl groups"/>
    <property type="evidence" value="ECO:0007669"/>
    <property type="project" value="InterPro"/>
</dbReference>
<dbReference type="Pfam" id="PF13673">
    <property type="entry name" value="Acetyltransf_10"/>
    <property type="match status" value="1"/>
</dbReference>
<proteinExistence type="predicted"/>
<evidence type="ECO:0000313" key="5">
    <source>
        <dbReference type="EMBL" id="SNY36924.1"/>
    </source>
</evidence>
<protein>
    <submittedName>
        <fullName evidence="4">GNAT family N-acetyltransferase</fullName>
    </submittedName>
    <submittedName>
        <fullName evidence="5">Predicted N-acyltransferase, GNAT family</fullName>
    </submittedName>
</protein>
<evidence type="ECO:0000256" key="1">
    <source>
        <dbReference type="ARBA" id="ARBA00022679"/>
    </source>
</evidence>
<keyword evidence="1 5" id="KW-0808">Transferase</keyword>
<feature type="domain" description="N-acetyltransferase" evidence="3">
    <location>
        <begin position="1"/>
        <end position="140"/>
    </location>
</feature>
<evidence type="ECO:0000313" key="4">
    <source>
        <dbReference type="EMBL" id="PJE27802.1"/>
    </source>
</evidence>
<dbReference type="EMBL" id="OBEA01000001">
    <property type="protein sequence ID" value="SNY36924.1"/>
    <property type="molecule type" value="Genomic_DNA"/>
</dbReference>
<evidence type="ECO:0000256" key="2">
    <source>
        <dbReference type="ARBA" id="ARBA00023315"/>
    </source>
</evidence>
<dbReference type="EMBL" id="PGTD01000017">
    <property type="protein sequence ID" value="PJE27802.1"/>
    <property type="molecule type" value="Genomic_DNA"/>
</dbReference>
<dbReference type="OrthoDB" id="9796171at2"/>
<keyword evidence="7" id="KW-1185">Reference proteome</keyword>
<dbReference type="Gene3D" id="3.40.630.30">
    <property type="match status" value="1"/>
</dbReference>
<dbReference type="Proteomes" id="UP000231655">
    <property type="component" value="Unassembled WGS sequence"/>
</dbReference>
<reference evidence="4 7" key="2">
    <citation type="journal article" date="2018" name="Int. J. Syst. Evol. Microbiol.">
        <title>Pseudooceanicola lipolyticus sp. nov., a marine alphaproteobacterium, reclassification of Oceanicola flagellatus as Pseudooceanicola flagellatus comb. nov. and emended description of the genus Pseudooceanicola.</title>
        <authorList>
            <person name="Huang M.-M."/>
            <person name="Guo L.-L."/>
            <person name="Wu Y.-H."/>
            <person name="Lai Q.-L."/>
            <person name="Shao Z.-Z."/>
            <person name="Wang C.-S."/>
            <person name="Wu M."/>
            <person name="Xu X.-W."/>
        </authorList>
    </citation>
    <scope>NUCLEOTIDE SEQUENCE [LARGE SCALE GENOMIC DNA]</scope>
    <source>
        <strain evidence="4 7">Ar-45</strain>
    </source>
</reference>
<dbReference type="SUPFAM" id="SSF55729">
    <property type="entry name" value="Acyl-CoA N-acyltransferases (Nat)"/>
    <property type="match status" value="1"/>
</dbReference>
<evidence type="ECO:0000313" key="7">
    <source>
        <dbReference type="Proteomes" id="UP000231702"/>
    </source>
</evidence>
<dbReference type="RefSeq" id="WP_097144039.1">
    <property type="nucleotide sequence ID" value="NZ_OBEA01000001.1"/>
</dbReference>
<dbReference type="InterPro" id="IPR000182">
    <property type="entry name" value="GNAT_dom"/>
</dbReference>
<evidence type="ECO:0000259" key="3">
    <source>
        <dbReference type="PROSITE" id="PS51186"/>
    </source>
</evidence>
<evidence type="ECO:0000313" key="6">
    <source>
        <dbReference type="Proteomes" id="UP000231655"/>
    </source>
</evidence>
<dbReference type="InterPro" id="IPR050832">
    <property type="entry name" value="Bact_Acetyltransf"/>
</dbReference>
<gene>
    <name evidence="4" type="ORF">CVM39_14610</name>
    <name evidence="5" type="ORF">SAMN06297129_0234</name>
</gene>
<dbReference type="CDD" id="cd04301">
    <property type="entry name" value="NAT_SF"/>
    <property type="match status" value="1"/>
</dbReference>
<accession>A0A285HMN9</accession>
<keyword evidence="2 5" id="KW-0012">Acyltransferase</keyword>
<dbReference type="PROSITE" id="PS51186">
    <property type="entry name" value="GNAT"/>
    <property type="match status" value="1"/>
</dbReference>
<name>A0A285HMN9_9RHOB</name>
<dbReference type="Proteomes" id="UP000231702">
    <property type="component" value="Unassembled WGS sequence"/>
</dbReference>
<organism evidence="5 6">
    <name type="scientific">Pseudooceanicola antarcticus</name>
    <dbReference type="NCBI Taxonomy" id="1247613"/>
    <lineage>
        <taxon>Bacteria</taxon>
        <taxon>Pseudomonadati</taxon>
        <taxon>Pseudomonadota</taxon>
        <taxon>Alphaproteobacteria</taxon>
        <taxon>Rhodobacterales</taxon>
        <taxon>Paracoccaceae</taxon>
        <taxon>Pseudooceanicola</taxon>
    </lineage>
</organism>
<dbReference type="AlphaFoldDB" id="A0A285HMN9"/>
<sequence length="141" mass="15180">MSLHVEVVADPAPCFALREEVFIQEQGFAPEEEWDDLDAGAEHLLATRDGTAIGTARLLKEPGAGRIGRICVRKSARGTGLGAELVRAGIARLAEQGFTRIVLGAQVRAMGFYETLGFTPCGEVYDDGGVPHREMALVLRD</sequence>